<gene>
    <name evidence="3" type="ORF">SAMN05421783_102180</name>
</gene>
<proteinExistence type="inferred from homology"/>
<dbReference type="Pfam" id="PF01875">
    <property type="entry name" value="Memo"/>
    <property type="match status" value="1"/>
</dbReference>
<sequence>MVSGEFARAARRITPAVYTLRMRPRCPESVLTALIRQEETAMSLSRSPAVAGLFYPGDPRVLKRTVDELLAEASPEGEPPKALIVPHAGYIYSGPIAATAYATLIRVRATVHRVVLLGPAHRVALRGLAASSADRFETPLGPVQLDRAAIDLALTLPQVRLMDAAHVQEHSLEVQLPFLQEVLERFSLAPFVVGDAGPEEVAEVLDLLWGGPETLIVISSDLSHYHTYATARALDTATSAAIEALRPQDIGYEQACGRIPVNGLLAVARRRGMQARTLDLRNSGDTAGSRDQVVGYGAYVFH</sequence>
<evidence type="ECO:0000313" key="3">
    <source>
        <dbReference type="EMBL" id="SDW23111.1"/>
    </source>
</evidence>
<dbReference type="CDD" id="cd07361">
    <property type="entry name" value="MEMO_like"/>
    <property type="match status" value="1"/>
</dbReference>
<comment type="similarity">
    <text evidence="1 2">Belongs to the MEMO1 family.</text>
</comment>
<keyword evidence="4" id="KW-1185">Reference proteome</keyword>
<accession>A0A1H2RUK2</accession>
<dbReference type="EMBL" id="FNNZ01000002">
    <property type="protein sequence ID" value="SDW23111.1"/>
    <property type="molecule type" value="Genomic_DNA"/>
</dbReference>
<reference evidence="4" key="1">
    <citation type="submission" date="2016-10" db="EMBL/GenBank/DDBJ databases">
        <authorList>
            <person name="Varghese N."/>
            <person name="Submissions S."/>
        </authorList>
    </citation>
    <scope>NUCLEOTIDE SEQUENCE [LARGE SCALE GENOMIC DNA]</scope>
    <source>
        <strain evidence="4">DSM 217</strain>
    </source>
</reference>
<dbReference type="STRING" id="1058.SAMN05421783_102180"/>
<organism evidence="3 4">
    <name type="scientific">Thiocapsa roseopersicina</name>
    <dbReference type="NCBI Taxonomy" id="1058"/>
    <lineage>
        <taxon>Bacteria</taxon>
        <taxon>Pseudomonadati</taxon>
        <taxon>Pseudomonadota</taxon>
        <taxon>Gammaproteobacteria</taxon>
        <taxon>Chromatiales</taxon>
        <taxon>Chromatiaceae</taxon>
        <taxon>Thiocapsa</taxon>
    </lineage>
</organism>
<dbReference type="HAMAP" id="MF_00055">
    <property type="entry name" value="MEMO1"/>
    <property type="match status" value="1"/>
</dbReference>
<name>A0A1H2RUK2_THIRO</name>
<evidence type="ECO:0000256" key="1">
    <source>
        <dbReference type="ARBA" id="ARBA00006315"/>
    </source>
</evidence>
<dbReference type="InterPro" id="IPR002737">
    <property type="entry name" value="MEMO1_fam"/>
</dbReference>
<dbReference type="Gene3D" id="3.40.830.10">
    <property type="entry name" value="LigB-like"/>
    <property type="match status" value="1"/>
</dbReference>
<evidence type="ECO:0000313" key="4">
    <source>
        <dbReference type="Proteomes" id="UP000198816"/>
    </source>
</evidence>
<dbReference type="NCBIfam" id="TIGR04336">
    <property type="entry name" value="AmmeMemoSam_B"/>
    <property type="match status" value="1"/>
</dbReference>
<dbReference type="Proteomes" id="UP000198816">
    <property type="component" value="Unassembled WGS sequence"/>
</dbReference>
<protein>
    <recommendedName>
        <fullName evidence="2">MEMO1 family protein SAMN05421783_102180</fullName>
    </recommendedName>
</protein>
<dbReference type="AlphaFoldDB" id="A0A1H2RUK2"/>
<evidence type="ECO:0000256" key="2">
    <source>
        <dbReference type="HAMAP-Rule" id="MF_00055"/>
    </source>
</evidence>
<dbReference type="PANTHER" id="PTHR11060">
    <property type="entry name" value="PROTEIN MEMO1"/>
    <property type="match status" value="1"/>
</dbReference>
<dbReference type="PANTHER" id="PTHR11060:SF0">
    <property type="entry name" value="PROTEIN MEMO1"/>
    <property type="match status" value="1"/>
</dbReference>